<feature type="region of interest" description="Disordered" evidence="2">
    <location>
        <begin position="1"/>
        <end position="50"/>
    </location>
</feature>
<evidence type="ECO:0000256" key="1">
    <source>
        <dbReference type="ARBA" id="ARBA00022729"/>
    </source>
</evidence>
<feature type="domain" description="G5" evidence="3">
    <location>
        <begin position="154"/>
        <end position="234"/>
    </location>
</feature>
<dbReference type="InterPro" id="IPR023346">
    <property type="entry name" value="Lysozyme-like_dom_sf"/>
</dbReference>
<dbReference type="PROSITE" id="PS51109">
    <property type="entry name" value="G5"/>
    <property type="match status" value="1"/>
</dbReference>
<protein>
    <submittedName>
        <fullName evidence="4">DUF348 domain-containing protein</fullName>
    </submittedName>
</protein>
<dbReference type="Gene3D" id="1.10.530.10">
    <property type="match status" value="1"/>
</dbReference>
<organism evidence="4 5">
    <name type="scientific">Flaviflexus ciconiae</name>
    <dbReference type="NCBI Taxonomy" id="2496867"/>
    <lineage>
        <taxon>Bacteria</taxon>
        <taxon>Bacillati</taxon>
        <taxon>Actinomycetota</taxon>
        <taxon>Actinomycetes</taxon>
        <taxon>Actinomycetales</taxon>
        <taxon>Actinomycetaceae</taxon>
        <taxon>Flaviflexus</taxon>
    </lineage>
</organism>
<dbReference type="SMART" id="SM01208">
    <property type="entry name" value="G5"/>
    <property type="match status" value="1"/>
</dbReference>
<dbReference type="InterPro" id="IPR007137">
    <property type="entry name" value="DUF348"/>
</dbReference>
<dbReference type="EMBL" id="CP034593">
    <property type="protein sequence ID" value="AZQ77978.1"/>
    <property type="molecule type" value="Genomic_DNA"/>
</dbReference>
<dbReference type="SUPFAM" id="SSF53955">
    <property type="entry name" value="Lysozyme-like"/>
    <property type="match status" value="1"/>
</dbReference>
<reference evidence="4 5" key="1">
    <citation type="submission" date="2018-12" db="EMBL/GenBank/DDBJ databases">
        <title>Complete genome sequence of Flaviflexus sp. H23T48.</title>
        <authorList>
            <person name="Bae J.-W."/>
            <person name="Lee J.-Y."/>
        </authorList>
    </citation>
    <scope>NUCLEOTIDE SEQUENCE [LARGE SCALE GENOMIC DNA]</scope>
    <source>
        <strain evidence="4 5">H23T48</strain>
    </source>
</reference>
<feature type="compositionally biased region" description="Low complexity" evidence="2">
    <location>
        <begin position="37"/>
        <end position="50"/>
    </location>
</feature>
<dbReference type="InterPro" id="IPR011098">
    <property type="entry name" value="G5_dom"/>
</dbReference>
<dbReference type="Pfam" id="PF03990">
    <property type="entry name" value="DUF348"/>
    <property type="match status" value="1"/>
</dbReference>
<dbReference type="KEGG" id="flh:EJ997_12150"/>
<proteinExistence type="predicted"/>
<evidence type="ECO:0000259" key="3">
    <source>
        <dbReference type="PROSITE" id="PS51109"/>
    </source>
</evidence>
<feature type="compositionally biased region" description="Low complexity" evidence="2">
    <location>
        <begin position="244"/>
        <end position="279"/>
    </location>
</feature>
<name>A0A3Q9G5B0_9ACTO</name>
<dbReference type="Pfam" id="PF07501">
    <property type="entry name" value="G5"/>
    <property type="match status" value="1"/>
</dbReference>
<dbReference type="Gene3D" id="2.20.230.10">
    <property type="entry name" value="Resuscitation-promoting factor rpfb"/>
    <property type="match status" value="1"/>
</dbReference>
<dbReference type="RefSeq" id="WP_126704780.1">
    <property type="nucleotide sequence ID" value="NZ_CP034593.1"/>
</dbReference>
<feature type="region of interest" description="Disordered" evidence="2">
    <location>
        <begin position="231"/>
        <end position="279"/>
    </location>
</feature>
<keyword evidence="1" id="KW-0732">Signal</keyword>
<accession>A0A3Q9G5B0</accession>
<evidence type="ECO:0000313" key="5">
    <source>
        <dbReference type="Proteomes" id="UP000280344"/>
    </source>
</evidence>
<dbReference type="Proteomes" id="UP000280344">
    <property type="component" value="Chromosome"/>
</dbReference>
<evidence type="ECO:0000256" key="2">
    <source>
        <dbReference type="SAM" id="MobiDB-lite"/>
    </source>
</evidence>
<evidence type="ECO:0000313" key="4">
    <source>
        <dbReference type="EMBL" id="AZQ77978.1"/>
    </source>
</evidence>
<keyword evidence="5" id="KW-1185">Reference proteome</keyword>
<sequence>MGRHSRKPNQAPAVPQAPSETQLPAVAAWAGGDAVKTSSSHASKTPSSTVSSRRYGAVAALAAATALSAVAMTAEPAVPTAQAASFTAPMQIDTAEPDLSVDVIIVADGTAQLVNTEADTWGQVLSENGITVGEDDIVNVELGDPVVANERVTVKRVTFEEVVEENTDEFETVRENDSTLEKGTEKVTAEGQDGVTRTTFRVKYVDGVEDSREETINVTVSERVDRVIAVGTKEPEPEPEPEPVAEAPAATTETQTQSAPAQTQAAPEPEPAQSQPVVVNKGGNKGIAQQMVANKGWNNSQFQCLETLWQRESGWNHLAQNPSSGAYGIPQSLPGSKMASHGADWRTNPATQIAWGLDYIQGRYGTPCGALNHSYSVGWY</sequence>
<dbReference type="OrthoDB" id="9766277at2"/>
<dbReference type="AlphaFoldDB" id="A0A3Q9G5B0"/>
<gene>
    <name evidence="4" type="ORF">EJ997_12150</name>
</gene>